<name>A0A7T2YZ93_9BURK</name>
<dbReference type="InterPro" id="IPR018712">
    <property type="entry name" value="Tle1-like_cat"/>
</dbReference>
<evidence type="ECO:0000259" key="1">
    <source>
        <dbReference type="Pfam" id="PF09994"/>
    </source>
</evidence>
<dbReference type="EMBL" id="CP065748">
    <property type="protein sequence ID" value="QPS84755.1"/>
    <property type="molecule type" value="Genomic_DNA"/>
</dbReference>
<gene>
    <name evidence="2" type="ORF">I6G47_29495</name>
</gene>
<organism evidence="2 3">
    <name type="scientific">Delftia lacustris</name>
    <dbReference type="NCBI Taxonomy" id="558537"/>
    <lineage>
        <taxon>Bacteria</taxon>
        <taxon>Pseudomonadati</taxon>
        <taxon>Pseudomonadota</taxon>
        <taxon>Betaproteobacteria</taxon>
        <taxon>Burkholderiales</taxon>
        <taxon>Comamonadaceae</taxon>
        <taxon>Delftia</taxon>
    </lineage>
</organism>
<evidence type="ECO:0000313" key="3">
    <source>
        <dbReference type="Proteomes" id="UP000595064"/>
    </source>
</evidence>
<reference evidence="2 3" key="1">
    <citation type="submission" date="2020-12" db="EMBL/GenBank/DDBJ databases">
        <title>FDA dAtabase for Regulatory Grade micrObial Sequences (FDA-ARGOS): Supporting development and validation of Infectious Disease Dx tests.</title>
        <authorList>
            <person name="Sproer C."/>
            <person name="Gronow S."/>
            <person name="Severitt S."/>
            <person name="Schroder I."/>
            <person name="Tallon L."/>
            <person name="Sadzewicz L."/>
            <person name="Zhao X."/>
            <person name="Boylan J."/>
            <person name="Ott S."/>
            <person name="Bowen H."/>
            <person name="Vavikolanu K."/>
            <person name="Mehta A."/>
            <person name="Aluvathingal J."/>
            <person name="Nadendla S."/>
            <person name="Lowell S."/>
            <person name="Myers T."/>
            <person name="Yan Y."/>
            <person name="Sichtig H."/>
        </authorList>
    </citation>
    <scope>NUCLEOTIDE SEQUENCE [LARGE SCALE GENOMIC DNA]</scope>
    <source>
        <strain evidence="2 3">FDAARGOS_890</strain>
    </source>
</reference>
<dbReference type="Proteomes" id="UP000595064">
    <property type="component" value="Chromosome"/>
</dbReference>
<dbReference type="RefSeq" id="WP_193584783.1">
    <property type="nucleotide sequence ID" value="NZ_CP065748.1"/>
</dbReference>
<feature type="domain" description="T6SS Phospholipase effector Tle1-like catalytic" evidence="1">
    <location>
        <begin position="11"/>
        <end position="118"/>
    </location>
</feature>
<dbReference type="PANTHER" id="PTHR33840:SF1">
    <property type="entry name" value="TLE1 PHOSPHOLIPASE DOMAIN-CONTAINING PROTEIN"/>
    <property type="match status" value="1"/>
</dbReference>
<keyword evidence="3" id="KW-1185">Reference proteome</keyword>
<sequence>MWIDPEGLILFAFDGTNNSNPPQDNDTFSNVYKFYLAYDQNINGKSWYMNGVGRYDDESKITAPWNDHMVASTARARVDHMLKNLDKFMEEHTFADGKKVSIDIVGFSRGAAMGRDFANRVATRIKEQHWKEKSECMELNFLGLWDTVAQFGANGRLNDQWQLAIPFEVQHVFHAVALNEHRYLFPGEGITRGTQLGFIGSHADIGGSFGTGDLSNVALNWIAEMAKESGITMNDWKDVENAKWGKVTEPVLHDKSYIYSDPPEDSAFCIRENNGRAKDCVPRKKLSPGGMSSEESQKFIIYRTRPGLDSDGSSRITGDVNMKEYAQWLKENYGLTVALQ</sequence>
<feature type="domain" description="T6SS Phospholipase effector Tle1-like catalytic" evidence="1">
    <location>
        <begin position="125"/>
        <end position="224"/>
    </location>
</feature>
<dbReference type="Pfam" id="PF09994">
    <property type="entry name" value="T6SS_Tle1-like_cat"/>
    <property type="match status" value="2"/>
</dbReference>
<evidence type="ECO:0000313" key="2">
    <source>
        <dbReference type="EMBL" id="QPS84755.1"/>
    </source>
</evidence>
<dbReference type="PANTHER" id="PTHR33840">
    <property type="match status" value="1"/>
</dbReference>
<proteinExistence type="predicted"/>
<dbReference type="KEGG" id="dla:I6G47_29495"/>
<protein>
    <submittedName>
        <fullName evidence="2">DUF2235 domain-containing protein</fullName>
    </submittedName>
</protein>
<dbReference type="AlphaFoldDB" id="A0A7T2YZ93"/>
<accession>A0A7T2YZ93</accession>